<evidence type="ECO:0000313" key="4">
    <source>
        <dbReference type="Proteomes" id="UP000282423"/>
    </source>
</evidence>
<dbReference type="Pfam" id="PF06580">
    <property type="entry name" value="His_kinase"/>
    <property type="match status" value="1"/>
</dbReference>
<dbReference type="RefSeq" id="WP_121126870.1">
    <property type="nucleotide sequence ID" value="NZ_RBWS01000025.1"/>
</dbReference>
<dbReference type="Proteomes" id="UP000282423">
    <property type="component" value="Unassembled WGS sequence"/>
</dbReference>
<keyword evidence="1" id="KW-0472">Membrane</keyword>
<keyword evidence="1" id="KW-0812">Transmembrane</keyword>
<evidence type="ECO:0000259" key="2">
    <source>
        <dbReference type="Pfam" id="PF06580"/>
    </source>
</evidence>
<evidence type="ECO:0000313" key="3">
    <source>
        <dbReference type="EMBL" id="RKO68829.1"/>
    </source>
</evidence>
<evidence type="ECO:0000256" key="1">
    <source>
        <dbReference type="SAM" id="Phobius"/>
    </source>
</evidence>
<keyword evidence="1" id="KW-1133">Transmembrane helix</keyword>
<feature type="domain" description="Signal transduction histidine kinase internal region" evidence="2">
    <location>
        <begin position="160"/>
        <end position="231"/>
    </location>
</feature>
<gene>
    <name evidence="3" type="ORF">D7322_24785</name>
</gene>
<dbReference type="PANTHER" id="PTHR34220">
    <property type="entry name" value="SENSOR HISTIDINE KINASE YPDA"/>
    <property type="match status" value="1"/>
</dbReference>
<dbReference type="OrthoDB" id="697329at2"/>
<dbReference type="InterPro" id="IPR010559">
    <property type="entry name" value="Sig_transdc_His_kin_internal"/>
</dbReference>
<accession>A0A420VRF6</accession>
<feature type="transmembrane region" description="Helical" evidence="1">
    <location>
        <begin position="42"/>
        <end position="60"/>
    </location>
</feature>
<proteinExistence type="predicted"/>
<organism evidence="3 4">
    <name type="scientific">Sphingobacterium puteale</name>
    <dbReference type="NCBI Taxonomy" id="2420510"/>
    <lineage>
        <taxon>Bacteria</taxon>
        <taxon>Pseudomonadati</taxon>
        <taxon>Bacteroidota</taxon>
        <taxon>Sphingobacteriia</taxon>
        <taxon>Sphingobacteriales</taxon>
        <taxon>Sphingobacteriaceae</taxon>
        <taxon>Sphingobacterium</taxon>
    </lineage>
</organism>
<dbReference type="AlphaFoldDB" id="A0A420VRF6"/>
<sequence>MPARKQFMLTWLKNIVLCMTIVFALAYVFLIVPTAFKGWRDQLVALLLSIMVYGLSRYVLLPNIFKWSRFNAYLLGVWMTLVMAFFVAIPIIFSLFTGALVFTPRKWEIANFWPVIFLILPPMLVAFFMYSWRFGVDKWLAYRSVQIKLDEMSLDAQKWELEAIAKHLHPHFIGNSMATIRTLIRQSPDQALLAVGILGTIAAFYLKIDNRPWLSLRLEMQMTHKLVNLYEFIKHHKIYITYENCVDEDFLVPKMLLFNLVENALQYGETSRKKYPIQILIALTEGNMVKIQVSNRVAAKAVTGTVSHNTALQRIERQLRLLDPQHAGIVLSNNESVFSVSVSFYRHRIDNVRIEQKNA</sequence>
<dbReference type="GO" id="GO:0000155">
    <property type="term" value="F:phosphorelay sensor kinase activity"/>
    <property type="evidence" value="ECO:0007669"/>
    <property type="project" value="InterPro"/>
</dbReference>
<dbReference type="GO" id="GO:0016020">
    <property type="term" value="C:membrane"/>
    <property type="evidence" value="ECO:0007669"/>
    <property type="project" value="InterPro"/>
</dbReference>
<dbReference type="EMBL" id="RBWS01000025">
    <property type="protein sequence ID" value="RKO68829.1"/>
    <property type="molecule type" value="Genomic_DNA"/>
</dbReference>
<comment type="caution">
    <text evidence="3">The sequence shown here is derived from an EMBL/GenBank/DDBJ whole genome shotgun (WGS) entry which is preliminary data.</text>
</comment>
<dbReference type="InterPro" id="IPR050640">
    <property type="entry name" value="Bact_2-comp_sensor_kinase"/>
</dbReference>
<feature type="transmembrane region" description="Helical" evidence="1">
    <location>
        <begin position="112"/>
        <end position="132"/>
    </location>
</feature>
<protein>
    <recommendedName>
        <fullName evidence="2">Signal transduction histidine kinase internal region domain-containing protein</fullName>
    </recommendedName>
</protein>
<feature type="transmembrane region" description="Helical" evidence="1">
    <location>
        <begin position="12"/>
        <end position="36"/>
    </location>
</feature>
<keyword evidence="4" id="KW-1185">Reference proteome</keyword>
<dbReference type="PANTHER" id="PTHR34220:SF7">
    <property type="entry name" value="SENSOR HISTIDINE KINASE YPDA"/>
    <property type="match status" value="1"/>
</dbReference>
<name>A0A420VRF6_9SPHI</name>
<reference evidence="3 4" key="1">
    <citation type="submission" date="2018-10" db="EMBL/GenBank/DDBJ databases">
        <title>Sphingobacterium sp. M05W1-28.</title>
        <authorList>
            <person name="Cai H."/>
        </authorList>
    </citation>
    <scope>NUCLEOTIDE SEQUENCE [LARGE SCALE GENOMIC DNA]</scope>
    <source>
        <strain evidence="3 4">M05W1-28</strain>
    </source>
</reference>
<feature type="transmembrane region" description="Helical" evidence="1">
    <location>
        <begin position="72"/>
        <end position="100"/>
    </location>
</feature>